<organism evidence="2 3">
    <name type="scientific">Candidatus Megaera venefica</name>
    <dbReference type="NCBI Taxonomy" id="2055910"/>
    <lineage>
        <taxon>Bacteria</taxon>
        <taxon>Pseudomonadati</taxon>
        <taxon>Pseudomonadota</taxon>
        <taxon>Alphaproteobacteria</taxon>
        <taxon>Rickettsiales</taxon>
        <taxon>Rickettsiaceae</taxon>
        <taxon>Candidatus Megaera</taxon>
    </lineage>
</organism>
<sequence length="35" mass="3998">MVYTGDRCTHRHPEFTSGSHEIGEDYLVEETGETN</sequence>
<feature type="region of interest" description="Disordered" evidence="1">
    <location>
        <begin position="1"/>
        <end position="35"/>
    </location>
</feature>
<proteinExistence type="predicted"/>
<dbReference type="Proteomes" id="UP001291687">
    <property type="component" value="Unassembled WGS sequence"/>
</dbReference>
<comment type="caution">
    <text evidence="2">The sequence shown here is derived from an EMBL/GenBank/DDBJ whole genome shotgun (WGS) entry which is preliminary data.</text>
</comment>
<name>A0ABU5NBB5_9RICK</name>
<evidence type="ECO:0000256" key="1">
    <source>
        <dbReference type="SAM" id="MobiDB-lite"/>
    </source>
</evidence>
<keyword evidence="3" id="KW-1185">Reference proteome</keyword>
<evidence type="ECO:0000313" key="3">
    <source>
        <dbReference type="Proteomes" id="UP001291687"/>
    </source>
</evidence>
<accession>A0ABU5NBB5</accession>
<gene>
    <name evidence="2" type="ORF">Megvenef_00428</name>
</gene>
<evidence type="ECO:0000313" key="2">
    <source>
        <dbReference type="EMBL" id="MEA0970463.1"/>
    </source>
</evidence>
<feature type="compositionally biased region" description="Acidic residues" evidence="1">
    <location>
        <begin position="24"/>
        <end position="35"/>
    </location>
</feature>
<dbReference type="EMBL" id="JARJFB010000020">
    <property type="protein sequence ID" value="MEA0970463.1"/>
    <property type="molecule type" value="Genomic_DNA"/>
</dbReference>
<reference evidence="2 3" key="1">
    <citation type="submission" date="2023-03" db="EMBL/GenBank/DDBJ databases">
        <title>Host association and intracellularity evolved multiple times independently in the Rickettsiales.</title>
        <authorList>
            <person name="Castelli M."/>
            <person name="Nardi T."/>
            <person name="Gammuto L."/>
            <person name="Bellinzona G."/>
            <person name="Sabaneyeva E."/>
            <person name="Potekhin A."/>
            <person name="Serra V."/>
            <person name="Petroni G."/>
            <person name="Sassera D."/>
        </authorList>
    </citation>
    <scope>NUCLEOTIDE SEQUENCE [LARGE SCALE GENOMIC DNA]</scope>
    <source>
        <strain evidence="2 3">Sr 2-6</strain>
    </source>
</reference>
<protein>
    <submittedName>
        <fullName evidence="2">Uncharacterized protein</fullName>
    </submittedName>
</protein>